<protein>
    <submittedName>
        <fullName evidence="5">Bacillus/Clostridium GerA spore germination protein</fullName>
    </submittedName>
</protein>
<feature type="compositionally biased region" description="Polar residues" evidence="3">
    <location>
        <begin position="73"/>
        <end position="162"/>
    </location>
</feature>
<evidence type="ECO:0000256" key="2">
    <source>
        <dbReference type="ARBA" id="ARBA00023136"/>
    </source>
</evidence>
<comment type="similarity">
    <text evidence="1">Belongs to the GerABKA family.</text>
</comment>
<feature type="region of interest" description="Disordered" evidence="3">
    <location>
        <begin position="73"/>
        <end position="164"/>
    </location>
</feature>
<dbReference type="InterPro" id="IPR004995">
    <property type="entry name" value="Spore_Ger"/>
</dbReference>
<dbReference type="Pfam" id="PF03323">
    <property type="entry name" value="GerA"/>
    <property type="match status" value="1"/>
</dbReference>
<feature type="transmembrane region" description="Helical" evidence="4">
    <location>
        <begin position="436"/>
        <end position="455"/>
    </location>
</feature>
<accession>A0A173RTS4</accession>
<feature type="transmembrane region" description="Helical" evidence="4">
    <location>
        <begin position="559"/>
        <end position="584"/>
    </location>
</feature>
<proteinExistence type="inferred from homology"/>
<dbReference type="Proteomes" id="UP000095390">
    <property type="component" value="Unassembled WGS sequence"/>
</dbReference>
<evidence type="ECO:0000313" key="6">
    <source>
        <dbReference type="Proteomes" id="UP000095390"/>
    </source>
</evidence>
<evidence type="ECO:0000256" key="1">
    <source>
        <dbReference type="ARBA" id="ARBA00005278"/>
    </source>
</evidence>
<keyword evidence="2 4" id="KW-0472">Membrane</keyword>
<feature type="transmembrane region" description="Helical" evidence="4">
    <location>
        <begin position="467"/>
        <end position="488"/>
    </location>
</feature>
<organism evidence="5 6">
    <name type="scientific">Anaerobutyricum hallii</name>
    <dbReference type="NCBI Taxonomy" id="39488"/>
    <lineage>
        <taxon>Bacteria</taxon>
        <taxon>Bacillati</taxon>
        <taxon>Bacillota</taxon>
        <taxon>Clostridia</taxon>
        <taxon>Lachnospirales</taxon>
        <taxon>Lachnospiraceae</taxon>
        <taxon>Anaerobutyricum</taxon>
    </lineage>
</organism>
<dbReference type="GO" id="GO:0009847">
    <property type="term" value="P:spore germination"/>
    <property type="evidence" value="ECO:0007669"/>
    <property type="project" value="InterPro"/>
</dbReference>
<keyword evidence="4" id="KW-0812">Transmembrane</keyword>
<dbReference type="RefSeq" id="WP_242858113.1">
    <property type="nucleotide sequence ID" value="NZ_CYYC01000003.1"/>
</dbReference>
<reference evidence="5 6" key="1">
    <citation type="submission" date="2015-09" db="EMBL/GenBank/DDBJ databases">
        <authorList>
            <consortium name="Pathogen Informatics"/>
        </authorList>
    </citation>
    <scope>NUCLEOTIDE SEQUENCE [LARGE SCALE GENOMIC DNA]</scope>
    <source>
        <strain evidence="5 6">2789STDY5834966</strain>
    </source>
</reference>
<dbReference type="AlphaFoldDB" id="A0A173RTS4"/>
<dbReference type="EMBL" id="CYYC01000003">
    <property type="protein sequence ID" value="CUM80979.1"/>
    <property type="molecule type" value="Genomic_DNA"/>
</dbReference>
<gene>
    <name evidence="5" type="ORF">ERS852578_00377</name>
</gene>
<evidence type="ECO:0000256" key="3">
    <source>
        <dbReference type="SAM" id="MobiDB-lite"/>
    </source>
</evidence>
<feature type="transmembrane region" description="Helical" evidence="4">
    <location>
        <begin position="526"/>
        <end position="547"/>
    </location>
</feature>
<dbReference type="PANTHER" id="PTHR22550">
    <property type="entry name" value="SPORE GERMINATION PROTEIN"/>
    <property type="match status" value="1"/>
</dbReference>
<dbReference type="GO" id="GO:0016020">
    <property type="term" value="C:membrane"/>
    <property type="evidence" value="ECO:0007669"/>
    <property type="project" value="InterPro"/>
</dbReference>
<sequence length="639" mass="70861">MRIKYNRDQKIKGNLTRNFDKDYAFLEKALDRSGDIVKNVFYVGDTADIQSIMEEQTDANTDSDTNSIMEEQTDANTDSDISSATKGQTDANTDSDISSATKGQTDANTDSDISSATKGQTDANTDSDISSATKGQTDANTDSDISSATKGQTDANTDSDINSDIGRKTVSKRIVKTTQNNKKIKPKKAAVIYVDGMTDADMVEDFVIRPLLKNKCEKTGQDFLSYVENHVMETVDWKEDESFEDILTDILSGNTLLLLESCPKAIILSTKKYPSRGVGETQQEMVIRGPKDSFTENMRINTALIRRRIRDSRLKMEHTMVGERSKTDLAIVYMDDLVQPELLEKVRQKVNALSFDGILDGGMVEQLLEENVWTPFPQFQHTERPDKAASGLLEGRIVLVVDNSPGVLILPVTYQMFFQAGDDYYTRFEVASFARLLRFAASLFAIGFPGLYVAIAAFHTEMLPTSFLLSIATARTGIVIPVALEVLLMEFQFELLKEAGIHLPGQLGGTIGIVGGLIVGQAAVEAGIVSTIVVIVVSFTAIASFIVPNESFGAVFRLLKFLFIVTAAIWGIYGYLLTFAALLLHLSQIESFGVPYMLPSVCGENLNYDDKKDHYVRYPFAYMKKRPVFTREGRRIRKR</sequence>
<dbReference type="PANTHER" id="PTHR22550:SF5">
    <property type="entry name" value="LEUCINE ZIPPER PROTEIN 4"/>
    <property type="match status" value="1"/>
</dbReference>
<evidence type="ECO:0000256" key="4">
    <source>
        <dbReference type="SAM" id="Phobius"/>
    </source>
</evidence>
<keyword evidence="4" id="KW-1133">Transmembrane helix</keyword>
<name>A0A173RTS4_9FIRM</name>
<evidence type="ECO:0000313" key="5">
    <source>
        <dbReference type="EMBL" id="CUM80979.1"/>
    </source>
</evidence>
<dbReference type="InterPro" id="IPR050768">
    <property type="entry name" value="UPF0353/GerABKA_families"/>
</dbReference>
<feature type="transmembrane region" description="Helical" evidence="4">
    <location>
        <begin position="500"/>
        <end position="520"/>
    </location>
</feature>